<gene>
    <name evidence="4" type="primary">CUNH5orf22</name>
</gene>
<reference evidence="4" key="1">
    <citation type="submission" date="2025-08" db="UniProtKB">
        <authorList>
            <consortium name="RefSeq"/>
        </authorList>
    </citation>
    <scope>IDENTIFICATION</scope>
</reference>
<protein>
    <submittedName>
        <fullName evidence="4">UPF0489 protein C5orf22 homolog</fullName>
    </submittedName>
</protein>
<dbReference type="Pfam" id="PF12640">
    <property type="entry name" value="UPF0489"/>
    <property type="match status" value="1"/>
</dbReference>
<evidence type="ECO:0000256" key="2">
    <source>
        <dbReference type="SAM" id="MobiDB-lite"/>
    </source>
</evidence>
<evidence type="ECO:0000313" key="3">
    <source>
        <dbReference type="Proteomes" id="UP000504612"/>
    </source>
</evidence>
<feature type="region of interest" description="Disordered" evidence="2">
    <location>
        <begin position="1"/>
        <end position="21"/>
    </location>
</feature>
<feature type="compositionally biased region" description="Low complexity" evidence="2">
    <location>
        <begin position="9"/>
        <end position="21"/>
    </location>
</feature>
<name>A0A6J1URN7_9SAUR</name>
<accession>A0A6J1URN7</accession>
<dbReference type="CTD" id="103179931"/>
<sequence>MSGGGGGEEQSVGHESSGGSSLRTYPKLPVWVVEDHHDVLPFIYRAIGSKHLPVSNISFVHLDSHPDLLIPVDMPADTVFDKEALFSELSIENWIMPAVYAGHFSRVIWLHPAWAQQIEEGTHHFWVGKDTSTTTIRVTSTDAYFLSDGLYVPADQLENKKSLHLNVSLVNPSTASGDWEGNQAPCSAKKCKLSVDDTGDASSSSKDSADPTHCCTVGLSDGFGKSTSRHEKPSNSRAPSASGSTGKHQCQMTELVRDILQALKKGTAYVLDIDLDFFSVKNPFKEIYTQEEYKLLQELYSFKKPKSNLSEEELVDCVENRTHQLEDLEAAFADLCDDDTEENLKRWAANPGMKPLVQLVRNLKDRMGTPDYEMVHQAGLTCDYSEIPHHVSTEEEIESFVQSIQHILGSLPKPTLVTIARSSLDDYCPAEQVEFIQEKVLNVLHLVYGTLDIHLEYLENVCPIRTEGSSTA</sequence>
<dbReference type="KEGG" id="nss:113417146"/>
<feature type="region of interest" description="Disordered" evidence="2">
    <location>
        <begin position="223"/>
        <end position="249"/>
    </location>
</feature>
<dbReference type="GeneID" id="113417146"/>
<comment type="similarity">
    <text evidence="1">Belongs to the UPF0489 family.</text>
</comment>
<feature type="compositionally biased region" description="Polar residues" evidence="2">
    <location>
        <begin position="235"/>
        <end position="249"/>
    </location>
</feature>
<evidence type="ECO:0000256" key="1">
    <source>
        <dbReference type="ARBA" id="ARBA00007099"/>
    </source>
</evidence>
<dbReference type="AlphaFoldDB" id="A0A6J1URN7"/>
<evidence type="ECO:0000313" key="4">
    <source>
        <dbReference type="RefSeq" id="XP_026531168.1"/>
    </source>
</evidence>
<dbReference type="PANTHER" id="PTHR13225">
    <property type="entry name" value="MISEXPRESSION SUPPRESSOR OF RAS 6"/>
    <property type="match status" value="1"/>
</dbReference>
<dbReference type="PANTHER" id="PTHR13225:SF3">
    <property type="entry name" value="UPF0489 PROTEIN C5ORF22"/>
    <property type="match status" value="1"/>
</dbReference>
<organism evidence="3 4">
    <name type="scientific">Notechis scutatus</name>
    <name type="common">mainland tiger snake</name>
    <dbReference type="NCBI Taxonomy" id="8663"/>
    <lineage>
        <taxon>Eukaryota</taxon>
        <taxon>Metazoa</taxon>
        <taxon>Chordata</taxon>
        <taxon>Craniata</taxon>
        <taxon>Vertebrata</taxon>
        <taxon>Euteleostomi</taxon>
        <taxon>Lepidosauria</taxon>
        <taxon>Squamata</taxon>
        <taxon>Bifurcata</taxon>
        <taxon>Unidentata</taxon>
        <taxon>Episquamata</taxon>
        <taxon>Toxicofera</taxon>
        <taxon>Serpentes</taxon>
        <taxon>Colubroidea</taxon>
        <taxon>Elapidae</taxon>
        <taxon>Hydrophiinae</taxon>
        <taxon>Notechis</taxon>
    </lineage>
</organism>
<proteinExistence type="inferred from homology"/>
<keyword evidence="3" id="KW-1185">Reference proteome</keyword>
<dbReference type="Proteomes" id="UP000504612">
    <property type="component" value="Unplaced"/>
</dbReference>
<dbReference type="RefSeq" id="XP_026531168.1">
    <property type="nucleotide sequence ID" value="XM_026675383.1"/>
</dbReference>
<dbReference type="InterPro" id="IPR024131">
    <property type="entry name" value="UPF0489"/>
</dbReference>